<dbReference type="GO" id="GO:0006417">
    <property type="term" value="P:regulation of translation"/>
    <property type="evidence" value="ECO:0007669"/>
    <property type="project" value="UniProtKB-KW"/>
</dbReference>
<sequence length="136" mass="15020">MIIIHVTKKTVDGLSGKLWYNGHGIAQNIIPASTGAAEVVGKVIPELKGKLTYMVFRVFNPNMPIVYLACHLEKASKYDDIKKVKQQVSEGLIMGIQTALRTRLSPATLNSDTPSSSLTLDWHCSQRLLCKAHFLV</sequence>
<evidence type="ECO:0000313" key="22">
    <source>
        <dbReference type="EMBL" id="KAK7818388.1"/>
    </source>
</evidence>
<evidence type="ECO:0000256" key="3">
    <source>
        <dbReference type="ARBA" id="ARBA00004514"/>
    </source>
</evidence>
<keyword evidence="16" id="KW-0539">Nucleus</keyword>
<dbReference type="GO" id="GO:0006096">
    <property type="term" value="P:glycolytic process"/>
    <property type="evidence" value="ECO:0007669"/>
    <property type="project" value="UniProtKB-KW"/>
</dbReference>
<evidence type="ECO:0000256" key="14">
    <source>
        <dbReference type="ARBA" id="ARBA00023152"/>
    </source>
</evidence>
<keyword evidence="10" id="KW-0702">S-nitrosylation</keyword>
<evidence type="ECO:0000256" key="6">
    <source>
        <dbReference type="ARBA" id="ARBA00013119"/>
    </source>
</evidence>
<keyword evidence="7" id="KW-0963">Cytoplasm</keyword>
<evidence type="ECO:0000256" key="15">
    <source>
        <dbReference type="ARBA" id="ARBA00023212"/>
    </source>
</evidence>
<comment type="catalytic activity">
    <reaction evidence="19">
        <text>D-glyceraldehyde 3-phosphate + phosphate + NAD(+) = (2R)-3-phospho-glyceroyl phosphate + NADH + H(+)</text>
        <dbReference type="Rhea" id="RHEA:10300"/>
        <dbReference type="ChEBI" id="CHEBI:15378"/>
        <dbReference type="ChEBI" id="CHEBI:43474"/>
        <dbReference type="ChEBI" id="CHEBI:57540"/>
        <dbReference type="ChEBI" id="CHEBI:57604"/>
        <dbReference type="ChEBI" id="CHEBI:57945"/>
        <dbReference type="ChEBI" id="CHEBI:59776"/>
        <dbReference type="EC" id="1.2.1.12"/>
    </reaction>
</comment>
<evidence type="ECO:0000256" key="18">
    <source>
        <dbReference type="ARBA" id="ARBA00046997"/>
    </source>
</evidence>
<dbReference type="SUPFAM" id="SSF55347">
    <property type="entry name" value="Glyceraldehyde-3-phosphate dehydrogenase-like, C-terminal domain"/>
    <property type="match status" value="1"/>
</dbReference>
<keyword evidence="13" id="KW-0520">NAD</keyword>
<dbReference type="EC" id="1.2.1.12" evidence="6"/>
<dbReference type="InterPro" id="IPR020831">
    <property type="entry name" value="GlycerAld/Erythrose_P_DH"/>
</dbReference>
<proteinExistence type="inferred from homology"/>
<evidence type="ECO:0000256" key="8">
    <source>
        <dbReference type="ARBA" id="ARBA00022679"/>
    </source>
</evidence>
<evidence type="ECO:0000256" key="7">
    <source>
        <dbReference type="ARBA" id="ARBA00022490"/>
    </source>
</evidence>
<comment type="subcellular location">
    <subcellularLocation>
        <location evidence="2">Cytoplasm</location>
        <location evidence="2">Cytoskeleton</location>
    </subcellularLocation>
    <subcellularLocation>
        <location evidence="3">Cytoplasm</location>
        <location evidence="3">Cytosol</location>
    </subcellularLocation>
    <subcellularLocation>
        <location evidence="1">Nucleus</location>
    </subcellularLocation>
</comment>
<gene>
    <name evidence="22" type="ORF">U0070_018704</name>
</gene>
<reference evidence="22 23" key="1">
    <citation type="journal article" date="2023" name="bioRxiv">
        <title>Conserved and derived expression patterns and positive selection on dental genes reveal complex evolutionary context of ever-growing rodent molars.</title>
        <authorList>
            <person name="Calamari Z.T."/>
            <person name="Song A."/>
            <person name="Cohen E."/>
            <person name="Akter M."/>
            <person name="Roy R.D."/>
            <person name="Hallikas O."/>
            <person name="Christensen M.M."/>
            <person name="Li P."/>
            <person name="Marangoni P."/>
            <person name="Jernvall J."/>
            <person name="Klein O.D."/>
        </authorList>
    </citation>
    <scope>NUCLEOTIDE SEQUENCE [LARGE SCALE GENOMIC DNA]</scope>
    <source>
        <strain evidence="22">V071</strain>
    </source>
</reference>
<evidence type="ECO:0000256" key="20">
    <source>
        <dbReference type="ARBA" id="ARBA00048005"/>
    </source>
</evidence>
<comment type="caution">
    <text evidence="22">The sequence shown here is derived from an EMBL/GenBank/DDBJ whole genome shotgun (WGS) entry which is preliminary data.</text>
</comment>
<evidence type="ECO:0000313" key="23">
    <source>
        <dbReference type="Proteomes" id="UP001488838"/>
    </source>
</evidence>
<dbReference type="GO" id="GO:0004365">
    <property type="term" value="F:glyceraldehyde-3-phosphate dehydrogenase (NAD+) (phosphorylating) activity"/>
    <property type="evidence" value="ECO:0007669"/>
    <property type="project" value="UniProtKB-EC"/>
</dbReference>
<keyword evidence="12" id="KW-0560">Oxidoreductase</keyword>
<comment type="pathway">
    <text evidence="4">Carbohydrate degradation; glycolysis; pyruvate from D-glyceraldehyde 3-phosphate: step 1/5.</text>
</comment>
<comment type="subunit">
    <text evidence="18">Homotetramer. Interacts with TPPP; the interaction is direct. Interacts (when S-nitrosylated) with SIAH1; leading to nuclear translocation. Interacts with RILPL1/GOSPEL, leading to prevent the interaction between GAPDH and SIAH1 and prevent nuclear translocation. Interacts with CHP1; the interaction increases the binding of CHP1 with microtubules. Associates with microtubules. Interacts with EIF1AD, USP25, PRKCI and WARS1. Interacts with phosphorylated RPL13A; inhibited by oxidatively-modified low-densitity lipoprotein (LDL(ox)). Component of the GAIT complex. Interacts with FKBP6; leading to inhibit GAPDH catalytic activity. Interacts with TRAF2, promoting TRAF2 ubiquitination. Interacts with TRAF3, promoting TRAF3 ubiquitination.</text>
</comment>
<keyword evidence="23" id="KW-1185">Reference proteome</keyword>
<dbReference type="PANTHER" id="PTHR10836">
    <property type="entry name" value="GLYCERALDEHYDE 3-PHOSPHATE DEHYDROGENASE"/>
    <property type="match status" value="1"/>
</dbReference>
<dbReference type="GO" id="GO:0006915">
    <property type="term" value="P:apoptotic process"/>
    <property type="evidence" value="ECO:0007669"/>
    <property type="project" value="UniProtKB-KW"/>
</dbReference>
<evidence type="ECO:0000256" key="12">
    <source>
        <dbReference type="ARBA" id="ARBA00023002"/>
    </source>
</evidence>
<evidence type="ECO:0000256" key="5">
    <source>
        <dbReference type="ARBA" id="ARBA00007406"/>
    </source>
</evidence>
<keyword evidence="8" id="KW-0808">Transferase</keyword>
<keyword evidence="9" id="KW-0053">Apoptosis</keyword>
<evidence type="ECO:0000256" key="9">
    <source>
        <dbReference type="ARBA" id="ARBA00022703"/>
    </source>
</evidence>
<evidence type="ECO:0000256" key="2">
    <source>
        <dbReference type="ARBA" id="ARBA00004245"/>
    </source>
</evidence>
<protein>
    <recommendedName>
        <fullName evidence="6">glyceraldehyde-3-phosphate dehydrogenase (phosphorylating)</fullName>
        <ecNumber evidence="6">1.2.1.12</ecNumber>
    </recommendedName>
    <alternativeName>
        <fullName evidence="17">Peptidyl-cysteine S-nitrosylase GAPDH</fullName>
    </alternativeName>
</protein>
<comment type="catalytic activity">
    <reaction evidence="20">
        <text>S-nitroso-L-cysteinyl-[GAPDH] + L-cysteinyl-[protein] = L-cysteinyl-[GAPDH] + S-nitroso-L-cysteinyl-[protein]</text>
        <dbReference type="Rhea" id="RHEA:66684"/>
        <dbReference type="Rhea" id="RHEA-COMP:10131"/>
        <dbReference type="Rhea" id="RHEA-COMP:17089"/>
        <dbReference type="Rhea" id="RHEA-COMP:17090"/>
        <dbReference type="Rhea" id="RHEA-COMP:17091"/>
        <dbReference type="ChEBI" id="CHEBI:29950"/>
        <dbReference type="ChEBI" id="CHEBI:149494"/>
    </reaction>
    <physiologicalReaction direction="left-to-right" evidence="20">
        <dbReference type="Rhea" id="RHEA:66685"/>
    </physiologicalReaction>
</comment>
<dbReference type="GO" id="GO:0016740">
    <property type="term" value="F:transferase activity"/>
    <property type="evidence" value="ECO:0007669"/>
    <property type="project" value="UniProtKB-KW"/>
</dbReference>
<comment type="similarity">
    <text evidence="5">Belongs to the glyceraldehyde-3-phosphate dehydrogenase family.</text>
</comment>
<organism evidence="22 23">
    <name type="scientific">Myodes glareolus</name>
    <name type="common">Bank vole</name>
    <name type="synonym">Clethrionomys glareolus</name>
    <dbReference type="NCBI Taxonomy" id="447135"/>
    <lineage>
        <taxon>Eukaryota</taxon>
        <taxon>Metazoa</taxon>
        <taxon>Chordata</taxon>
        <taxon>Craniata</taxon>
        <taxon>Vertebrata</taxon>
        <taxon>Euteleostomi</taxon>
        <taxon>Mammalia</taxon>
        <taxon>Eutheria</taxon>
        <taxon>Euarchontoglires</taxon>
        <taxon>Glires</taxon>
        <taxon>Rodentia</taxon>
        <taxon>Myomorpha</taxon>
        <taxon>Muroidea</taxon>
        <taxon>Cricetidae</taxon>
        <taxon>Arvicolinae</taxon>
        <taxon>Myodes</taxon>
    </lineage>
</organism>
<dbReference type="GO" id="GO:0005829">
    <property type="term" value="C:cytosol"/>
    <property type="evidence" value="ECO:0007669"/>
    <property type="project" value="UniProtKB-SubCell"/>
</dbReference>
<evidence type="ECO:0000256" key="10">
    <source>
        <dbReference type="ARBA" id="ARBA00022799"/>
    </source>
</evidence>
<dbReference type="EMBL" id="JBBHLL010000088">
    <property type="protein sequence ID" value="KAK7818388.1"/>
    <property type="molecule type" value="Genomic_DNA"/>
</dbReference>
<evidence type="ECO:0000256" key="19">
    <source>
        <dbReference type="ARBA" id="ARBA00047698"/>
    </source>
</evidence>
<dbReference type="InterPro" id="IPR020829">
    <property type="entry name" value="GlycerAld_3-P_DH_cat"/>
</dbReference>
<dbReference type="Gene3D" id="3.30.360.10">
    <property type="entry name" value="Dihydrodipicolinate Reductase, domain 2"/>
    <property type="match status" value="1"/>
</dbReference>
<dbReference type="GO" id="GO:0005856">
    <property type="term" value="C:cytoskeleton"/>
    <property type="evidence" value="ECO:0007669"/>
    <property type="project" value="UniProtKB-SubCell"/>
</dbReference>
<evidence type="ECO:0000256" key="1">
    <source>
        <dbReference type="ARBA" id="ARBA00004123"/>
    </source>
</evidence>
<evidence type="ECO:0000256" key="16">
    <source>
        <dbReference type="ARBA" id="ARBA00023242"/>
    </source>
</evidence>
<accession>A0AAW0IVG7</accession>
<dbReference type="AlphaFoldDB" id="A0AAW0IVG7"/>
<feature type="domain" description="Glyceraldehyde 3-phosphate dehydrogenase catalytic" evidence="21">
    <location>
        <begin position="3"/>
        <end position="114"/>
    </location>
</feature>
<evidence type="ECO:0000256" key="17">
    <source>
        <dbReference type="ARBA" id="ARBA00031890"/>
    </source>
</evidence>
<dbReference type="Proteomes" id="UP001488838">
    <property type="component" value="Unassembled WGS sequence"/>
</dbReference>
<evidence type="ECO:0000256" key="13">
    <source>
        <dbReference type="ARBA" id="ARBA00023027"/>
    </source>
</evidence>
<evidence type="ECO:0000256" key="4">
    <source>
        <dbReference type="ARBA" id="ARBA00004869"/>
    </source>
</evidence>
<dbReference type="Pfam" id="PF02800">
    <property type="entry name" value="Gp_dh_C"/>
    <property type="match status" value="1"/>
</dbReference>
<evidence type="ECO:0000259" key="21">
    <source>
        <dbReference type="Pfam" id="PF02800"/>
    </source>
</evidence>
<keyword evidence="14" id="KW-0324">Glycolysis</keyword>
<evidence type="ECO:0000256" key="11">
    <source>
        <dbReference type="ARBA" id="ARBA00022845"/>
    </source>
</evidence>
<dbReference type="GO" id="GO:0005634">
    <property type="term" value="C:nucleus"/>
    <property type="evidence" value="ECO:0007669"/>
    <property type="project" value="UniProtKB-SubCell"/>
</dbReference>
<keyword evidence="15" id="KW-0206">Cytoskeleton</keyword>
<dbReference type="PANTHER" id="PTHR10836:SF111">
    <property type="entry name" value="GLYCERALDEHYDE-3-PHOSPHATE DEHYDROGENASE"/>
    <property type="match status" value="1"/>
</dbReference>
<name>A0AAW0IVG7_MYOGA</name>
<keyword evidence="11" id="KW-0810">Translation regulation</keyword>